<reference evidence="3" key="1">
    <citation type="journal article" date="2020" name="bioRxiv">
        <title>A rank-normalized archaeal taxonomy based on genome phylogeny resolves widespread incomplete and uneven classifications.</title>
        <authorList>
            <person name="Rinke C."/>
            <person name="Chuvochina M."/>
            <person name="Mussig A.J."/>
            <person name="Chaumeil P.-A."/>
            <person name="Waite D.W."/>
            <person name="Whitman W.B."/>
            <person name="Parks D.H."/>
            <person name="Hugenholtz P."/>
        </authorList>
    </citation>
    <scope>NUCLEOTIDE SEQUENCE [LARGE SCALE GENOMIC DNA]</scope>
</reference>
<protein>
    <submittedName>
        <fullName evidence="2">Ribose 5-phosphate isomerase B</fullName>
        <ecNumber evidence="2">5.3.1.6</ecNumber>
    </submittedName>
</protein>
<evidence type="ECO:0000256" key="1">
    <source>
        <dbReference type="ARBA" id="ARBA00023235"/>
    </source>
</evidence>
<dbReference type="GO" id="GO:0009052">
    <property type="term" value="P:pentose-phosphate shunt, non-oxidative branch"/>
    <property type="evidence" value="ECO:0007669"/>
    <property type="project" value="TreeGrafter"/>
</dbReference>
<dbReference type="Gene3D" id="3.40.1400.10">
    <property type="entry name" value="Sugar-phosphate isomerase, RpiB/LacA/LacB"/>
    <property type="match status" value="1"/>
</dbReference>
<dbReference type="EC" id="5.3.1.6" evidence="2"/>
<accession>A0A7J4IYH0</accession>
<dbReference type="EMBL" id="DUGC01000116">
    <property type="protein sequence ID" value="HIH10448.1"/>
    <property type="molecule type" value="Genomic_DNA"/>
</dbReference>
<dbReference type="NCBIfam" id="NF004051">
    <property type="entry name" value="PRK05571.1"/>
    <property type="match status" value="1"/>
</dbReference>
<keyword evidence="1 2" id="KW-0413">Isomerase</keyword>
<organism evidence="2 3">
    <name type="scientific">Candidatus Iainarchaeum sp</name>
    <dbReference type="NCBI Taxonomy" id="3101447"/>
    <lineage>
        <taxon>Archaea</taxon>
        <taxon>Candidatus Iainarchaeota</taxon>
        <taxon>Candidatus Iainarchaeia</taxon>
        <taxon>Candidatus Iainarchaeales</taxon>
        <taxon>Candidatus Iainarchaeaceae</taxon>
        <taxon>Candidatus Iainarchaeum</taxon>
    </lineage>
</organism>
<dbReference type="GO" id="GO:0019316">
    <property type="term" value="P:D-allose catabolic process"/>
    <property type="evidence" value="ECO:0007669"/>
    <property type="project" value="TreeGrafter"/>
</dbReference>
<dbReference type="AlphaFoldDB" id="A0A7J4IYH0"/>
<evidence type="ECO:0000313" key="2">
    <source>
        <dbReference type="EMBL" id="HIH10448.1"/>
    </source>
</evidence>
<evidence type="ECO:0000313" key="3">
    <source>
        <dbReference type="Proteomes" id="UP000565078"/>
    </source>
</evidence>
<dbReference type="PANTHER" id="PTHR30345:SF0">
    <property type="entry name" value="DNA DAMAGE-REPAIR_TOLERATION PROTEIN DRT102"/>
    <property type="match status" value="1"/>
</dbReference>
<dbReference type="NCBIfam" id="TIGR01120">
    <property type="entry name" value="rpiB"/>
    <property type="match status" value="1"/>
</dbReference>
<proteinExistence type="predicted"/>
<comment type="caution">
    <text evidence="2">The sequence shown here is derived from an EMBL/GenBank/DDBJ whole genome shotgun (WGS) entry which is preliminary data.</text>
</comment>
<dbReference type="Proteomes" id="UP000565078">
    <property type="component" value="Unassembled WGS sequence"/>
</dbReference>
<dbReference type="PANTHER" id="PTHR30345">
    <property type="entry name" value="RIBOSE-5-PHOSPHATE ISOMERASE B"/>
    <property type="match status" value="1"/>
</dbReference>
<dbReference type="Pfam" id="PF02502">
    <property type="entry name" value="LacAB_rpiB"/>
    <property type="match status" value="1"/>
</dbReference>
<gene>
    <name evidence="2" type="primary">rpiB</name>
    <name evidence="2" type="ORF">HA254_07330</name>
</gene>
<dbReference type="InterPro" id="IPR004785">
    <property type="entry name" value="RpiB"/>
</dbReference>
<dbReference type="NCBIfam" id="TIGR00689">
    <property type="entry name" value="rpiB_lacA_lacB"/>
    <property type="match status" value="1"/>
</dbReference>
<name>A0A7J4IYH0_9ARCH</name>
<dbReference type="GO" id="GO:0004751">
    <property type="term" value="F:ribose-5-phosphate isomerase activity"/>
    <property type="evidence" value="ECO:0007669"/>
    <property type="project" value="UniProtKB-EC"/>
</dbReference>
<dbReference type="InterPro" id="IPR036569">
    <property type="entry name" value="RpiB_LacA_LacB_sf"/>
</dbReference>
<sequence>MKFYIGSDHAGFRTKETLKKRLAGMKVRIVDMGAFDEERSDYPDFAKKVSQAVVNDKGSFGLLVCGTGIGMCIAANKVRGVRAANPFDEYTAAVAREHNSANVICLGGRTYKASKAQRILDAFITSKPSREKRHRRRVEKICEMERR</sequence>
<dbReference type="InterPro" id="IPR003500">
    <property type="entry name" value="RpiB_LacA_LacB"/>
</dbReference>
<dbReference type="PIRSF" id="PIRSF005384">
    <property type="entry name" value="RpiB_LacA_B"/>
    <property type="match status" value="1"/>
</dbReference>
<dbReference type="SUPFAM" id="SSF89623">
    <property type="entry name" value="Ribose/Galactose isomerase RpiB/AlsB"/>
    <property type="match status" value="1"/>
</dbReference>